<gene>
    <name evidence="2" type="ORF">CYMTET_35055</name>
</gene>
<feature type="compositionally biased region" description="Basic residues" evidence="1">
    <location>
        <begin position="34"/>
        <end position="45"/>
    </location>
</feature>
<accession>A0AAE0KP98</accession>
<evidence type="ECO:0000313" key="2">
    <source>
        <dbReference type="EMBL" id="KAK3255781.1"/>
    </source>
</evidence>
<sequence length="128" mass="12998">MPQEPQYARSPRSSCLRREDAAAAMQAHEPAAAGRRRAARRRGQQRGRWGGAAVERGGDGGGGDGGLGGSVSETVVLAPSIVRLLPRTPLTVTRRGAPPPCTCAATGASVGSTVAAALRGVEGAGWVE</sequence>
<dbReference type="Proteomes" id="UP001190700">
    <property type="component" value="Unassembled WGS sequence"/>
</dbReference>
<organism evidence="2 3">
    <name type="scientific">Cymbomonas tetramitiformis</name>
    <dbReference type="NCBI Taxonomy" id="36881"/>
    <lineage>
        <taxon>Eukaryota</taxon>
        <taxon>Viridiplantae</taxon>
        <taxon>Chlorophyta</taxon>
        <taxon>Pyramimonadophyceae</taxon>
        <taxon>Pyramimonadales</taxon>
        <taxon>Pyramimonadaceae</taxon>
        <taxon>Cymbomonas</taxon>
    </lineage>
</organism>
<name>A0AAE0KP98_9CHLO</name>
<dbReference type="AlphaFoldDB" id="A0AAE0KP98"/>
<protein>
    <submittedName>
        <fullName evidence="2">Uncharacterized protein</fullName>
    </submittedName>
</protein>
<feature type="region of interest" description="Disordered" evidence="1">
    <location>
        <begin position="1"/>
        <end position="71"/>
    </location>
</feature>
<proteinExistence type="predicted"/>
<dbReference type="EMBL" id="LGRX02022278">
    <property type="protein sequence ID" value="KAK3255781.1"/>
    <property type="molecule type" value="Genomic_DNA"/>
</dbReference>
<feature type="compositionally biased region" description="Gly residues" evidence="1">
    <location>
        <begin position="59"/>
        <end position="69"/>
    </location>
</feature>
<comment type="caution">
    <text evidence="2">The sequence shown here is derived from an EMBL/GenBank/DDBJ whole genome shotgun (WGS) entry which is preliminary data.</text>
</comment>
<reference evidence="2 3" key="1">
    <citation type="journal article" date="2015" name="Genome Biol. Evol.">
        <title>Comparative Genomics of a Bacterivorous Green Alga Reveals Evolutionary Causalities and Consequences of Phago-Mixotrophic Mode of Nutrition.</title>
        <authorList>
            <person name="Burns J.A."/>
            <person name="Paasch A."/>
            <person name="Narechania A."/>
            <person name="Kim E."/>
        </authorList>
    </citation>
    <scope>NUCLEOTIDE SEQUENCE [LARGE SCALE GENOMIC DNA]</scope>
    <source>
        <strain evidence="2 3">PLY_AMNH</strain>
    </source>
</reference>
<feature type="compositionally biased region" description="Low complexity" evidence="1">
    <location>
        <begin position="22"/>
        <end position="33"/>
    </location>
</feature>
<keyword evidence="3" id="KW-1185">Reference proteome</keyword>
<evidence type="ECO:0000313" key="3">
    <source>
        <dbReference type="Proteomes" id="UP001190700"/>
    </source>
</evidence>
<evidence type="ECO:0000256" key="1">
    <source>
        <dbReference type="SAM" id="MobiDB-lite"/>
    </source>
</evidence>